<dbReference type="Pfam" id="PF01476">
    <property type="entry name" value="LysM"/>
    <property type="match status" value="1"/>
</dbReference>
<dbReference type="AlphaFoldDB" id="A0A8H9GYI9"/>
<feature type="domain" description="LysM" evidence="2">
    <location>
        <begin position="19"/>
        <end position="64"/>
    </location>
</feature>
<dbReference type="InterPro" id="IPR016047">
    <property type="entry name" value="M23ase_b-sheet_dom"/>
</dbReference>
<dbReference type="Pfam" id="PF01551">
    <property type="entry name" value="Peptidase_M23"/>
    <property type="match status" value="1"/>
</dbReference>
<evidence type="ECO:0000259" key="2">
    <source>
        <dbReference type="PROSITE" id="PS51782"/>
    </source>
</evidence>
<evidence type="ECO:0000256" key="1">
    <source>
        <dbReference type="SAM" id="SignalP"/>
    </source>
</evidence>
<comment type="caution">
    <text evidence="3">The sequence shown here is derived from an EMBL/GenBank/DDBJ whole genome shotgun (WGS) entry which is preliminary data.</text>
</comment>
<dbReference type="SMART" id="SM00257">
    <property type="entry name" value="LysM"/>
    <property type="match status" value="1"/>
</dbReference>
<evidence type="ECO:0000313" key="3">
    <source>
        <dbReference type="EMBL" id="GGM58147.1"/>
    </source>
</evidence>
<dbReference type="InterPro" id="IPR018392">
    <property type="entry name" value="LysM"/>
</dbReference>
<dbReference type="InterPro" id="IPR036779">
    <property type="entry name" value="LysM_dom_sf"/>
</dbReference>
<dbReference type="Gene3D" id="2.70.70.10">
    <property type="entry name" value="Glucose Permease (Domain IIA)"/>
    <property type="match status" value="1"/>
</dbReference>
<name>A0A8H9GYI9_9DEIO</name>
<reference evidence="4" key="1">
    <citation type="journal article" date="2019" name="Int. J. Syst. Evol. Microbiol.">
        <title>The Global Catalogue of Microorganisms (GCM) 10K type strain sequencing project: providing services to taxonomists for standard genome sequencing and annotation.</title>
        <authorList>
            <consortium name="The Broad Institute Genomics Platform"/>
            <consortium name="The Broad Institute Genome Sequencing Center for Infectious Disease"/>
            <person name="Wu L."/>
            <person name="Ma J."/>
        </authorList>
    </citation>
    <scope>NUCLEOTIDE SEQUENCE [LARGE SCALE GENOMIC DNA]</scope>
    <source>
        <strain evidence="4">JCM 31047</strain>
    </source>
</reference>
<gene>
    <name evidence="3" type="ORF">GCM10008956_37190</name>
</gene>
<dbReference type="PANTHER" id="PTHR21666:SF270">
    <property type="entry name" value="MUREIN HYDROLASE ACTIVATOR ENVC"/>
    <property type="match status" value="1"/>
</dbReference>
<dbReference type="SUPFAM" id="SSF51261">
    <property type="entry name" value="Duplicated hybrid motif"/>
    <property type="match status" value="1"/>
</dbReference>
<dbReference type="GO" id="GO:0004222">
    <property type="term" value="F:metalloendopeptidase activity"/>
    <property type="evidence" value="ECO:0007669"/>
    <property type="project" value="TreeGrafter"/>
</dbReference>
<dbReference type="CDD" id="cd12797">
    <property type="entry name" value="M23_peptidase"/>
    <property type="match status" value="1"/>
</dbReference>
<dbReference type="SUPFAM" id="SSF54106">
    <property type="entry name" value="LysM domain"/>
    <property type="match status" value="1"/>
</dbReference>
<dbReference type="RefSeq" id="WP_229781340.1">
    <property type="nucleotide sequence ID" value="NZ_BMQG01000025.1"/>
</dbReference>
<keyword evidence="1" id="KW-0732">Signal</keyword>
<dbReference type="InterPro" id="IPR050570">
    <property type="entry name" value="Cell_wall_metabolism_enzyme"/>
</dbReference>
<proteinExistence type="predicted"/>
<evidence type="ECO:0000313" key="4">
    <source>
        <dbReference type="Proteomes" id="UP000600547"/>
    </source>
</evidence>
<dbReference type="Proteomes" id="UP000600547">
    <property type="component" value="Unassembled WGS sequence"/>
</dbReference>
<dbReference type="EMBL" id="BMQG01000025">
    <property type="protein sequence ID" value="GGM58147.1"/>
    <property type="molecule type" value="Genomic_DNA"/>
</dbReference>
<dbReference type="PROSITE" id="PS51782">
    <property type="entry name" value="LYSM"/>
    <property type="match status" value="1"/>
</dbReference>
<protein>
    <recommendedName>
        <fullName evidence="2">LysM domain-containing protein</fullName>
    </recommendedName>
</protein>
<dbReference type="InterPro" id="IPR011055">
    <property type="entry name" value="Dup_hybrid_motif"/>
</dbReference>
<dbReference type="Gene3D" id="3.10.350.10">
    <property type="entry name" value="LysM domain"/>
    <property type="match status" value="1"/>
</dbReference>
<feature type="signal peptide" evidence="1">
    <location>
        <begin position="1"/>
        <end position="18"/>
    </location>
</feature>
<sequence length="206" mass="21659">MRSTLPFLLAVLLSSAGAASITVKPGDTLYGLARQHRTTIDRLVALNAPLNPQRALQVGQRLKVPDPMPAAAPRPATTGPSVQRTGIRVTAVLPVQGRLTSPYSAQHPGLDLAAPTGTPVRAARAGTVTESRFDGRTGWGWTIVVDHGDGLTTRYSHNSAVLAQVGQAVTTGQVIARVGSTGNSTGPHLDYRVMVAGQTINPMRLY</sequence>
<keyword evidence="4" id="KW-1185">Reference proteome</keyword>
<organism evidence="3 4">
    <name type="scientific">Deinococcus arenae</name>
    <dbReference type="NCBI Taxonomy" id="1452751"/>
    <lineage>
        <taxon>Bacteria</taxon>
        <taxon>Thermotogati</taxon>
        <taxon>Deinococcota</taxon>
        <taxon>Deinococci</taxon>
        <taxon>Deinococcales</taxon>
        <taxon>Deinococcaceae</taxon>
        <taxon>Deinococcus</taxon>
    </lineage>
</organism>
<feature type="chain" id="PRO_5034157192" description="LysM domain-containing protein" evidence="1">
    <location>
        <begin position="19"/>
        <end position="206"/>
    </location>
</feature>
<dbReference type="CDD" id="cd00118">
    <property type="entry name" value="LysM"/>
    <property type="match status" value="1"/>
</dbReference>
<accession>A0A8H9GYI9</accession>
<dbReference type="PANTHER" id="PTHR21666">
    <property type="entry name" value="PEPTIDASE-RELATED"/>
    <property type="match status" value="1"/>
</dbReference>